<dbReference type="EMBL" id="AGNL01004572">
    <property type="protein sequence ID" value="EJK73355.1"/>
    <property type="molecule type" value="Genomic_DNA"/>
</dbReference>
<dbReference type="SUPFAM" id="SSF81901">
    <property type="entry name" value="HCP-like"/>
    <property type="match status" value="1"/>
</dbReference>
<name>K0T6R1_THAOC</name>
<evidence type="ECO:0008006" key="3">
    <source>
        <dbReference type="Google" id="ProtNLM"/>
    </source>
</evidence>
<keyword evidence="2" id="KW-1185">Reference proteome</keyword>
<sequence length="80" mass="8696">SRRGPCKGSSTLEKAAMRGNIDSRNSLGVYEVENGNYGRAARHYLIAAKMGESVSLNNIKEMFVGGIATKEHYAEALKGY</sequence>
<evidence type="ECO:0000313" key="1">
    <source>
        <dbReference type="EMBL" id="EJK73355.1"/>
    </source>
</evidence>
<accession>K0T6R1</accession>
<evidence type="ECO:0000313" key="2">
    <source>
        <dbReference type="Proteomes" id="UP000266841"/>
    </source>
</evidence>
<comment type="caution">
    <text evidence="1">The sequence shown here is derived from an EMBL/GenBank/DDBJ whole genome shotgun (WGS) entry which is preliminary data.</text>
</comment>
<reference evidence="1 2" key="1">
    <citation type="journal article" date="2012" name="Genome Biol.">
        <title>Genome and low-iron response of an oceanic diatom adapted to chronic iron limitation.</title>
        <authorList>
            <person name="Lommer M."/>
            <person name="Specht M."/>
            <person name="Roy A.S."/>
            <person name="Kraemer L."/>
            <person name="Andreson R."/>
            <person name="Gutowska M.A."/>
            <person name="Wolf J."/>
            <person name="Bergner S.V."/>
            <person name="Schilhabel M.B."/>
            <person name="Klostermeier U.C."/>
            <person name="Beiko R.G."/>
            <person name="Rosenstiel P."/>
            <person name="Hippler M."/>
            <person name="Laroche J."/>
        </authorList>
    </citation>
    <scope>NUCLEOTIDE SEQUENCE [LARGE SCALE GENOMIC DNA]</scope>
    <source>
        <strain evidence="1 2">CCMP1005</strain>
    </source>
</reference>
<dbReference type="InterPro" id="IPR011990">
    <property type="entry name" value="TPR-like_helical_dom_sf"/>
</dbReference>
<organism evidence="1 2">
    <name type="scientific">Thalassiosira oceanica</name>
    <name type="common">Marine diatom</name>
    <dbReference type="NCBI Taxonomy" id="159749"/>
    <lineage>
        <taxon>Eukaryota</taxon>
        <taxon>Sar</taxon>
        <taxon>Stramenopiles</taxon>
        <taxon>Ochrophyta</taxon>
        <taxon>Bacillariophyta</taxon>
        <taxon>Coscinodiscophyceae</taxon>
        <taxon>Thalassiosirophycidae</taxon>
        <taxon>Thalassiosirales</taxon>
        <taxon>Thalassiosiraceae</taxon>
        <taxon>Thalassiosira</taxon>
    </lineage>
</organism>
<proteinExistence type="predicted"/>
<gene>
    <name evidence="1" type="ORF">THAOC_05026</name>
</gene>
<dbReference type="Proteomes" id="UP000266841">
    <property type="component" value="Unassembled WGS sequence"/>
</dbReference>
<dbReference type="AlphaFoldDB" id="K0T6R1"/>
<protein>
    <recommendedName>
        <fullName evidence="3">Sel1 repeat family protein</fullName>
    </recommendedName>
</protein>
<feature type="non-terminal residue" evidence="1">
    <location>
        <position position="1"/>
    </location>
</feature>
<dbReference type="Gene3D" id="1.25.40.10">
    <property type="entry name" value="Tetratricopeptide repeat domain"/>
    <property type="match status" value="1"/>
</dbReference>